<keyword evidence="2" id="KW-1185">Reference proteome</keyword>
<proteinExistence type="predicted"/>
<reference evidence="2" key="1">
    <citation type="journal article" date="2019" name="Int. J. Syst. Evol. Microbiol.">
        <title>The Global Catalogue of Microorganisms (GCM) 10K type strain sequencing project: providing services to taxonomists for standard genome sequencing and annotation.</title>
        <authorList>
            <consortium name="The Broad Institute Genomics Platform"/>
            <consortium name="The Broad Institute Genome Sequencing Center for Infectious Disease"/>
            <person name="Wu L."/>
            <person name="Ma J."/>
        </authorList>
    </citation>
    <scope>NUCLEOTIDE SEQUENCE [LARGE SCALE GENOMIC DNA]</scope>
    <source>
        <strain evidence="2">CCUG 55608</strain>
    </source>
</reference>
<evidence type="ECO:0000313" key="2">
    <source>
        <dbReference type="Proteomes" id="UP001597116"/>
    </source>
</evidence>
<organism evidence="1 2">
    <name type="scientific">Larkinella insperata</name>
    <dbReference type="NCBI Taxonomy" id="332158"/>
    <lineage>
        <taxon>Bacteria</taxon>
        <taxon>Pseudomonadati</taxon>
        <taxon>Bacteroidota</taxon>
        <taxon>Cytophagia</taxon>
        <taxon>Cytophagales</taxon>
        <taxon>Spirosomataceae</taxon>
        <taxon>Larkinella</taxon>
    </lineage>
</organism>
<sequence>MNHQSALPIAEYTLAYQALRDTTWLLNPADPTNGVNGLIKKGETIWFHRDHVGSGPSWIQVCLRDRSLPYVHLVDFEKIIVESSEGL</sequence>
<protein>
    <submittedName>
        <fullName evidence="1">Uncharacterized protein</fullName>
    </submittedName>
</protein>
<name>A0ABW3Q6P9_9BACT</name>
<dbReference type="RefSeq" id="WP_379884002.1">
    <property type="nucleotide sequence ID" value="NZ_JBHTLP010000003.1"/>
</dbReference>
<accession>A0ABW3Q6P9</accession>
<evidence type="ECO:0000313" key="1">
    <source>
        <dbReference type="EMBL" id="MFD1140891.1"/>
    </source>
</evidence>
<dbReference type="EMBL" id="JBHTLP010000003">
    <property type="protein sequence ID" value="MFD1140891.1"/>
    <property type="molecule type" value="Genomic_DNA"/>
</dbReference>
<comment type="caution">
    <text evidence="1">The sequence shown here is derived from an EMBL/GenBank/DDBJ whole genome shotgun (WGS) entry which is preliminary data.</text>
</comment>
<gene>
    <name evidence="1" type="ORF">ACFQ4C_07220</name>
</gene>
<dbReference type="Proteomes" id="UP001597116">
    <property type="component" value="Unassembled WGS sequence"/>
</dbReference>